<evidence type="ECO:0008006" key="4">
    <source>
        <dbReference type="Google" id="ProtNLM"/>
    </source>
</evidence>
<feature type="chain" id="PRO_5047408457" description="Peptidase propeptide and YPEB domain-containing protein" evidence="1">
    <location>
        <begin position="25"/>
        <end position="108"/>
    </location>
</feature>
<feature type="signal peptide" evidence="1">
    <location>
        <begin position="1"/>
        <end position="24"/>
    </location>
</feature>
<keyword evidence="1" id="KW-0732">Signal</keyword>
<keyword evidence="3" id="KW-1185">Reference proteome</keyword>
<evidence type="ECO:0000313" key="2">
    <source>
        <dbReference type="EMBL" id="MBP2297051.1"/>
    </source>
</evidence>
<dbReference type="Proteomes" id="UP000781958">
    <property type="component" value="Unassembled WGS sequence"/>
</dbReference>
<protein>
    <recommendedName>
        <fullName evidence="4">Peptidase propeptide and YPEB domain-containing protein</fullName>
    </recommendedName>
</protein>
<sequence>MMSKRCGVLIAALVACGSVASAHACPRTAGDAVQHVLDPVPPALRALANTIADGGYSGFRALGGSGDRVEAIAKRSGFPVRVVIDLKAGAIREIQDTDVRADQMASSE</sequence>
<dbReference type="PROSITE" id="PS51257">
    <property type="entry name" value="PROKAR_LIPOPROTEIN"/>
    <property type="match status" value="1"/>
</dbReference>
<dbReference type="EMBL" id="JAGINP010000039">
    <property type="protein sequence ID" value="MBP2297051.1"/>
    <property type="molecule type" value="Genomic_DNA"/>
</dbReference>
<accession>A0ABS4SWX7</accession>
<evidence type="ECO:0000256" key="1">
    <source>
        <dbReference type="SAM" id="SignalP"/>
    </source>
</evidence>
<dbReference type="RefSeq" id="WP_209773190.1">
    <property type="nucleotide sequence ID" value="NZ_JAGINP010000039.1"/>
</dbReference>
<reference evidence="2 3" key="1">
    <citation type="submission" date="2021-03" db="EMBL/GenBank/DDBJ databases">
        <title>Genomic Encyclopedia of Type Strains, Phase III (KMG-III): the genomes of soil and plant-associated and newly described type strains.</title>
        <authorList>
            <person name="Whitman W."/>
        </authorList>
    </citation>
    <scope>NUCLEOTIDE SEQUENCE [LARGE SCALE GENOMIC DNA]</scope>
    <source>
        <strain evidence="2 3">IMMIB AFH-6</strain>
    </source>
</reference>
<gene>
    <name evidence="2" type="ORF">J2851_006870</name>
</gene>
<comment type="caution">
    <text evidence="2">The sequence shown here is derived from an EMBL/GenBank/DDBJ whole genome shotgun (WGS) entry which is preliminary data.</text>
</comment>
<proteinExistence type="predicted"/>
<organism evidence="2 3">
    <name type="scientific">Azospirillum rugosum</name>
    <dbReference type="NCBI Taxonomy" id="416170"/>
    <lineage>
        <taxon>Bacteria</taxon>
        <taxon>Pseudomonadati</taxon>
        <taxon>Pseudomonadota</taxon>
        <taxon>Alphaproteobacteria</taxon>
        <taxon>Rhodospirillales</taxon>
        <taxon>Azospirillaceae</taxon>
        <taxon>Azospirillum</taxon>
    </lineage>
</organism>
<name>A0ABS4SWX7_9PROT</name>
<evidence type="ECO:0000313" key="3">
    <source>
        <dbReference type="Proteomes" id="UP000781958"/>
    </source>
</evidence>